<keyword evidence="2" id="KW-1003">Cell membrane</keyword>
<evidence type="ECO:0000313" key="9">
    <source>
        <dbReference type="Proteomes" id="UP000268051"/>
    </source>
</evidence>
<evidence type="ECO:0000313" key="8">
    <source>
        <dbReference type="EMBL" id="ROU17770.1"/>
    </source>
</evidence>
<proteinExistence type="predicted"/>
<feature type="transmembrane region" description="Helical" evidence="6">
    <location>
        <begin position="44"/>
        <end position="62"/>
    </location>
</feature>
<reference evidence="8 9" key="1">
    <citation type="submission" date="2018-10" db="EMBL/GenBank/DDBJ databases">
        <title>Horizontal transference of carbapenem resistance between Klebsiella pneumoniae and Kluyvera ascorbata during abdominal infection: a case report.</title>
        <authorList>
            <person name="Raro O.H.F."/>
            <person name="Lima-Morales D."/>
            <person name="Barth A.L."/>
            <person name="Paim T.G.S."/>
            <person name="Mott M.P."/>
            <person name="Riche C.V.W."/>
            <person name="Teixeira U.F."/>
            <person name="Waechter F."/>
            <person name="Dias C.A.G."/>
        </authorList>
    </citation>
    <scope>NUCLEOTIDE SEQUENCE [LARGE SCALE GENOMIC DNA]</scope>
    <source>
        <strain evidence="8 9">OT2</strain>
    </source>
</reference>
<feature type="transmembrane region" description="Helical" evidence="6">
    <location>
        <begin position="169"/>
        <end position="190"/>
    </location>
</feature>
<keyword evidence="3 6" id="KW-0812">Transmembrane</keyword>
<comment type="caution">
    <text evidence="8">The sequence shown here is derived from an EMBL/GenBank/DDBJ whole genome shotgun (WGS) entry which is preliminary data.</text>
</comment>
<dbReference type="EMBL" id="RHFN01000002">
    <property type="protein sequence ID" value="ROU17770.1"/>
    <property type="molecule type" value="Genomic_DNA"/>
</dbReference>
<dbReference type="InterPro" id="IPR007895">
    <property type="entry name" value="MASE1"/>
</dbReference>
<dbReference type="PANTHER" id="PTHR33121:SF64">
    <property type="entry name" value="CYCLIC DI-GMP PHOSPHODIESTERASE PDEF"/>
    <property type="match status" value="1"/>
</dbReference>
<dbReference type="OrthoDB" id="5900110at2"/>
<dbReference type="PROSITE" id="PS50883">
    <property type="entry name" value="EAL"/>
    <property type="match status" value="1"/>
</dbReference>
<evidence type="ECO:0000256" key="5">
    <source>
        <dbReference type="ARBA" id="ARBA00023136"/>
    </source>
</evidence>
<evidence type="ECO:0000256" key="2">
    <source>
        <dbReference type="ARBA" id="ARBA00022475"/>
    </source>
</evidence>
<dbReference type="InterPro" id="IPR035919">
    <property type="entry name" value="EAL_sf"/>
</dbReference>
<dbReference type="Proteomes" id="UP000268051">
    <property type="component" value="Unassembled WGS sequence"/>
</dbReference>
<evidence type="ECO:0000256" key="1">
    <source>
        <dbReference type="ARBA" id="ARBA00004651"/>
    </source>
</evidence>
<sequence length="760" mass="86860">MNFCKLYKQYRDEWWGLPLILPLLVLPIIKIANAYTYIGGARTYLYYLPLPFMLCMMLFFSWKALPGLIAGIGCYLTKDMHFVEKLGVVLQFLIPTIVAWGGYQFFNQQRKMVSHGDTRLMAHRLFWQMFIPATIFLLLLQFTLYLGLYPSQRNTAWVSPLTQRNLINYQSLLMGYLTGVPLCYLLIRLIRNPNYFRSFLSQVRRDFDPKVTGLEMLVWAVMVAGIFSMLMSPLTKASSIFSTNYTISLLLPVMLWGAMRFGYRFISVVWTVMLIVAIHYHYHFVPRSAGYSVQMAITSSSFLIFSFIIAYMAMLSSRQRAIHERIRRIAFIDPVVSLPNMRALSRAINHTPWSVLCFLRMPDLEVLTRHYGVMLRINYKQNLAKYICDILRPGEDVYQLTGSDLAMLLHTESYKDRLDDLYAHIQQFRYSWNGMPLQPQVGISYCYIHSPISHLSLMLGELNTVAELSLVTNRPENLQRRGAQYLQQELKDKIAMMVRVQQALENNGFRLMAQPIVGVRGDDYHEVLLRMVGDDGELISPLLFLPVAYEFGMASRIDLWVLENTLRFMASRRKSNPGMRLALNLSPSTASGTGFSQQVKDLLAEYSIEAWQLVFEITESHSLVNADQARRTLHELQDLGCRVAIDDFGTGYASYARLKHISADILKIDGSFIRNIATSSLDYQIVSSICHLARMKKMRVVAEYVENEEIRTAAIALGIDYLQGYGIGKPAPLEELAIAETAVCESGGDDFVGLPLLSDF</sequence>
<keyword evidence="4 6" id="KW-1133">Transmembrane helix</keyword>
<keyword evidence="5 6" id="KW-0472">Membrane</keyword>
<feature type="transmembrane region" description="Helical" evidence="6">
    <location>
        <begin position="237"/>
        <end position="258"/>
    </location>
</feature>
<feature type="transmembrane region" description="Helical" evidence="6">
    <location>
        <begin position="211"/>
        <end position="231"/>
    </location>
</feature>
<dbReference type="SMART" id="SM00267">
    <property type="entry name" value="GGDEF"/>
    <property type="match status" value="1"/>
</dbReference>
<dbReference type="InterPro" id="IPR000160">
    <property type="entry name" value="GGDEF_dom"/>
</dbReference>
<dbReference type="AlphaFoldDB" id="A0A3N2SDH1"/>
<feature type="transmembrane region" description="Helical" evidence="6">
    <location>
        <begin position="86"/>
        <end position="106"/>
    </location>
</feature>
<dbReference type="SUPFAM" id="SSF141868">
    <property type="entry name" value="EAL domain-like"/>
    <property type="match status" value="1"/>
</dbReference>
<accession>A0A3N2SDH1</accession>
<dbReference type="CDD" id="cd01948">
    <property type="entry name" value="EAL"/>
    <property type="match status" value="1"/>
</dbReference>
<protein>
    <submittedName>
        <fullName evidence="8">Sensor domain-containing phosphodiesterase</fullName>
    </submittedName>
</protein>
<evidence type="ECO:0000256" key="3">
    <source>
        <dbReference type="ARBA" id="ARBA00022692"/>
    </source>
</evidence>
<evidence type="ECO:0000259" key="7">
    <source>
        <dbReference type="PROSITE" id="PS50883"/>
    </source>
</evidence>
<dbReference type="InterPro" id="IPR050706">
    <property type="entry name" value="Cyclic-di-GMP_PDE-like"/>
</dbReference>
<dbReference type="Pfam" id="PF00563">
    <property type="entry name" value="EAL"/>
    <property type="match status" value="1"/>
</dbReference>
<dbReference type="GO" id="GO:0071111">
    <property type="term" value="F:cyclic-guanylate-specific phosphodiesterase activity"/>
    <property type="evidence" value="ECO:0007669"/>
    <property type="project" value="InterPro"/>
</dbReference>
<feature type="transmembrane region" description="Helical" evidence="6">
    <location>
        <begin position="294"/>
        <end position="315"/>
    </location>
</feature>
<feature type="transmembrane region" description="Helical" evidence="6">
    <location>
        <begin position="126"/>
        <end position="149"/>
    </location>
</feature>
<dbReference type="Pfam" id="PF05231">
    <property type="entry name" value="MASE1"/>
    <property type="match status" value="1"/>
</dbReference>
<organism evidence="8 9">
    <name type="scientific">Kluyvera ascorbata</name>
    <dbReference type="NCBI Taxonomy" id="51288"/>
    <lineage>
        <taxon>Bacteria</taxon>
        <taxon>Pseudomonadati</taxon>
        <taxon>Pseudomonadota</taxon>
        <taxon>Gammaproteobacteria</taxon>
        <taxon>Enterobacterales</taxon>
        <taxon>Enterobacteriaceae</taxon>
        <taxon>Kluyvera</taxon>
    </lineage>
</organism>
<feature type="domain" description="EAL" evidence="7">
    <location>
        <begin position="493"/>
        <end position="744"/>
    </location>
</feature>
<evidence type="ECO:0000256" key="6">
    <source>
        <dbReference type="SAM" id="Phobius"/>
    </source>
</evidence>
<dbReference type="RefSeq" id="WP_123650263.1">
    <property type="nucleotide sequence ID" value="NZ_RHFN01000002.1"/>
</dbReference>
<feature type="transmembrane region" description="Helical" evidence="6">
    <location>
        <begin position="15"/>
        <end position="32"/>
    </location>
</feature>
<comment type="subcellular location">
    <subcellularLocation>
        <location evidence="1">Cell membrane</location>
        <topology evidence="1">Multi-pass membrane protein</topology>
    </subcellularLocation>
</comment>
<evidence type="ECO:0000256" key="4">
    <source>
        <dbReference type="ARBA" id="ARBA00022989"/>
    </source>
</evidence>
<dbReference type="Gene3D" id="3.20.20.450">
    <property type="entry name" value="EAL domain"/>
    <property type="match status" value="1"/>
</dbReference>
<dbReference type="InterPro" id="IPR001633">
    <property type="entry name" value="EAL_dom"/>
</dbReference>
<name>A0A3N2SDH1_9ENTR</name>
<feature type="transmembrane region" description="Helical" evidence="6">
    <location>
        <begin position="265"/>
        <end position="282"/>
    </location>
</feature>
<gene>
    <name evidence="8" type="ORF">EB837_02825</name>
</gene>
<dbReference type="PANTHER" id="PTHR33121">
    <property type="entry name" value="CYCLIC DI-GMP PHOSPHODIESTERASE PDEF"/>
    <property type="match status" value="1"/>
</dbReference>
<dbReference type="GO" id="GO:0005886">
    <property type="term" value="C:plasma membrane"/>
    <property type="evidence" value="ECO:0007669"/>
    <property type="project" value="UniProtKB-SubCell"/>
</dbReference>
<dbReference type="SMART" id="SM00052">
    <property type="entry name" value="EAL"/>
    <property type="match status" value="1"/>
</dbReference>